<evidence type="ECO:0000256" key="5">
    <source>
        <dbReference type="ARBA" id="ARBA00022989"/>
    </source>
</evidence>
<sequence>MRQKTVNGLSSLQGADSSHIQDEFIPQPDTASTDSQTKMFRFSNQIFDQEDNLHPALQQLKKTPTWRYAYIGSLVAIDVVVMLVAIILCVAINLSAYDTLAQRMPTFLFAILQCSIWVICLLLCGAYHRHVMSEGYELYTKIINAAVLTIAVTSCLVYMLGLDLPRTSVIATPIVACALELVSRWRMRRILHKWRLRGQCQYRAVIMGSPEGIDAMVDKLYKSDASGYRPIAVCPIALDPKRNDGSVIAVPYHGQSPTDTGYDLPVIAYNSHLPRTAESLGTQIVIVADVIDRDNEIMHTLPLAVESLGIELAVSISVADIGTHRIDLDYSGNQPIMIASLPQYSFTTRFIKRAVDIIGSAIALIIAGPLVILPAAIAIKLEDHGQVIYKQKRIGRNEVPFNCYKLRSMKVNAAAMDAKLAESTGQQLGALFKVKDDPRVTKVGKIIRKYSIDEVPQFWNVLKGDMSLVGPRPQRQYEVDAYGPLYSTRLLVRPGITGPWQISGRSDLSQEEAEQLDVSYIQRWSITGDLAILAKTFEAVITHKGSY</sequence>
<evidence type="ECO:0000256" key="4">
    <source>
        <dbReference type="ARBA" id="ARBA00022692"/>
    </source>
</evidence>
<gene>
    <name evidence="9" type="primary">rfbP_2</name>
    <name evidence="9" type="ORF">KIMH_15230</name>
</gene>
<evidence type="ECO:0000313" key="9">
    <source>
        <dbReference type="EMBL" id="BDR55412.1"/>
    </source>
</evidence>
<name>A0ABM8BEQ7_9BIFI</name>
<comment type="similarity">
    <text evidence="2">Belongs to the bacterial sugar transferase family.</text>
</comment>
<evidence type="ECO:0000259" key="8">
    <source>
        <dbReference type="Pfam" id="PF02397"/>
    </source>
</evidence>
<keyword evidence="5 7" id="KW-1133">Transmembrane helix</keyword>
<keyword evidence="3" id="KW-0808">Transferase</keyword>
<keyword evidence="6 7" id="KW-0472">Membrane</keyword>
<feature type="transmembrane region" description="Helical" evidence="7">
    <location>
        <begin position="106"/>
        <end position="126"/>
    </location>
</feature>
<accession>A0ABM8BEQ7</accession>
<dbReference type="InterPro" id="IPR003362">
    <property type="entry name" value="Bact_transf"/>
</dbReference>
<protein>
    <submittedName>
        <fullName evidence="9">Exopolysaccharide biosynthesis polyprenyl glycosylphosphotransferase</fullName>
    </submittedName>
</protein>
<evidence type="ECO:0000256" key="2">
    <source>
        <dbReference type="ARBA" id="ARBA00006464"/>
    </source>
</evidence>
<evidence type="ECO:0000256" key="6">
    <source>
        <dbReference type="ARBA" id="ARBA00023136"/>
    </source>
</evidence>
<dbReference type="Proteomes" id="UP001321748">
    <property type="component" value="Chromosome"/>
</dbReference>
<evidence type="ECO:0000256" key="1">
    <source>
        <dbReference type="ARBA" id="ARBA00004141"/>
    </source>
</evidence>
<dbReference type="Pfam" id="PF02397">
    <property type="entry name" value="Bac_transf"/>
    <property type="match status" value="1"/>
</dbReference>
<evidence type="ECO:0000313" key="10">
    <source>
        <dbReference type="Proteomes" id="UP001321748"/>
    </source>
</evidence>
<evidence type="ECO:0000256" key="7">
    <source>
        <dbReference type="SAM" id="Phobius"/>
    </source>
</evidence>
<evidence type="ECO:0000256" key="3">
    <source>
        <dbReference type="ARBA" id="ARBA00022679"/>
    </source>
</evidence>
<feature type="transmembrane region" description="Helical" evidence="7">
    <location>
        <begin position="357"/>
        <end position="379"/>
    </location>
</feature>
<dbReference type="NCBIfam" id="TIGR03025">
    <property type="entry name" value="EPS_sugtrans"/>
    <property type="match status" value="1"/>
</dbReference>
<organism evidence="9 10">
    <name type="scientific">Bombiscardovia apis</name>
    <dbReference type="NCBI Taxonomy" id="2932182"/>
    <lineage>
        <taxon>Bacteria</taxon>
        <taxon>Bacillati</taxon>
        <taxon>Actinomycetota</taxon>
        <taxon>Actinomycetes</taxon>
        <taxon>Bifidobacteriales</taxon>
        <taxon>Bifidobacteriaceae</taxon>
        <taxon>Bombiscardovia</taxon>
    </lineage>
</organism>
<dbReference type="PANTHER" id="PTHR30576:SF10">
    <property type="entry name" value="SLL5057 PROTEIN"/>
    <property type="match status" value="1"/>
</dbReference>
<dbReference type="PANTHER" id="PTHR30576">
    <property type="entry name" value="COLANIC BIOSYNTHESIS UDP-GLUCOSE LIPID CARRIER TRANSFERASE"/>
    <property type="match status" value="1"/>
</dbReference>
<keyword evidence="4 7" id="KW-0812">Transmembrane</keyword>
<reference evidence="9 10" key="1">
    <citation type="journal article" date="2023" name="Microbiol. Spectr.">
        <title>Symbiosis of Carpenter Bees with Uncharacterized Lactic Acid Bacteria Showing NAD Auxotrophy.</title>
        <authorList>
            <person name="Kawasaki S."/>
            <person name="Ozawa K."/>
            <person name="Mori T."/>
            <person name="Yamamoto A."/>
            <person name="Ito M."/>
            <person name="Ohkuma M."/>
            <person name="Sakamoto M."/>
            <person name="Matsutani M."/>
        </authorList>
    </citation>
    <scope>NUCLEOTIDE SEQUENCE [LARGE SCALE GENOMIC DNA]</scope>
    <source>
        <strain evidence="9 10">KimH</strain>
    </source>
</reference>
<feature type="transmembrane region" description="Helical" evidence="7">
    <location>
        <begin position="167"/>
        <end position="187"/>
    </location>
</feature>
<dbReference type="InterPro" id="IPR017475">
    <property type="entry name" value="EPS_sugar_tfrase"/>
</dbReference>
<feature type="domain" description="Bacterial sugar transferase" evidence="8">
    <location>
        <begin position="352"/>
        <end position="541"/>
    </location>
</feature>
<dbReference type="Pfam" id="PF13727">
    <property type="entry name" value="CoA_binding_3"/>
    <property type="match status" value="1"/>
</dbReference>
<feature type="transmembrane region" description="Helical" evidence="7">
    <location>
        <begin position="68"/>
        <end position="94"/>
    </location>
</feature>
<dbReference type="EMBL" id="AP026800">
    <property type="protein sequence ID" value="BDR55412.1"/>
    <property type="molecule type" value="Genomic_DNA"/>
</dbReference>
<proteinExistence type="inferred from homology"/>
<comment type="subcellular location">
    <subcellularLocation>
        <location evidence="1">Membrane</location>
        <topology evidence="1">Multi-pass membrane protein</topology>
    </subcellularLocation>
</comment>
<keyword evidence="10" id="KW-1185">Reference proteome</keyword>
<feature type="transmembrane region" description="Helical" evidence="7">
    <location>
        <begin position="138"/>
        <end position="161"/>
    </location>
</feature>